<keyword evidence="3" id="KW-1185">Reference proteome</keyword>
<dbReference type="RefSeq" id="WP_093793768.1">
    <property type="nucleotide sequence ID" value="NZ_CP155571.1"/>
</dbReference>
<comment type="cofactor">
    <cofactor evidence="1">
        <name>Zn(2+)</name>
        <dbReference type="ChEBI" id="CHEBI:29105"/>
    </cofactor>
</comment>
<sequence>MLKEQIMDTMFKLALIPGISGTKSENFAAVGIHDILKKMAYFLKNPELLKVYPVQDDPLERTVVTAMVKGKKESNKTVIITGHYDVVGIDDFGPLMEIAFDPIKITKRIHELPLDEDATKDLHSGDWIFGRGTADMKFGIALGIEILRYYSERRDFSGNILFIAVPGEESNSEGMLAAVHILERLQNENKLEFKGAFVSECCLPDYVEDDTKKIYLGTCGKIMPLLFFAGKAAHVCDSTSALNPNLLASEVNAMLELNTDFCESSGDIVTAPPTCLKQTDLKEYYSVQTPLYAAAYYNLLTIGRSTSELISLLKDIGVKAFDKINEKCKGFGITYEPRVMTYEELYEEVKRNFTGDFDNHMNDFIDKCTAAGMGLQTTAIHSVKETFNYYSVKEPTIVISFAPPFYPSKSLDKSRANDEFLLHTVQKMLDFAKVNFKVDIAKRNYFMGICDLSYTGNISKADVENCSKNIIGMYKNYTIPFEKLKLLSIPGVVFGGFGKDFHKCSERLNLSYSFEIVPELYKFMIEHLLL</sequence>
<protein>
    <submittedName>
        <fullName evidence="2">Protein RocB</fullName>
    </submittedName>
</protein>
<dbReference type="Gene3D" id="3.40.630.10">
    <property type="entry name" value="Zn peptidases"/>
    <property type="match status" value="1"/>
</dbReference>
<evidence type="ECO:0000313" key="3">
    <source>
        <dbReference type="Proteomes" id="UP000216052"/>
    </source>
</evidence>
<dbReference type="Proteomes" id="UP000216052">
    <property type="component" value="Chromosome"/>
</dbReference>
<proteinExistence type="predicted"/>
<dbReference type="PANTHER" id="PTHR42994">
    <property type="entry name" value="PEPTIDASE T"/>
    <property type="match status" value="1"/>
</dbReference>
<gene>
    <name evidence="2" type="primary">rocB</name>
    <name evidence="2" type="ORF">SPACI_032250</name>
</gene>
<name>A0ABZ3J5H0_SPOA4</name>
<dbReference type="InterPro" id="IPR002933">
    <property type="entry name" value="Peptidase_M20"/>
</dbReference>
<accession>A0ABZ3J5H0</accession>
<organism evidence="2 3">
    <name type="scientific">Sporomusa acidovorans (strain ATCC 49682 / DSM 3132 / Mol)</name>
    <dbReference type="NCBI Taxonomy" id="1123286"/>
    <lineage>
        <taxon>Bacteria</taxon>
        <taxon>Bacillati</taxon>
        <taxon>Bacillota</taxon>
        <taxon>Negativicutes</taxon>
        <taxon>Selenomonadales</taxon>
        <taxon>Sporomusaceae</taxon>
        <taxon>Sporomusa</taxon>
    </lineage>
</organism>
<reference evidence="2" key="1">
    <citation type="submission" date="2024-05" db="EMBL/GenBank/DDBJ databases">
        <title>Isolation and characterization of Sporomusa carbonis sp. nov., a carboxydotrophic hydrogenogen in the genus of Sporomusa isolated from a charcoal burning pile.</title>
        <authorList>
            <person name="Boeer T."/>
            <person name="Rosenbaum F."/>
            <person name="Eysell L."/>
            <person name="Mueller V."/>
            <person name="Daniel R."/>
            <person name="Poehlein A."/>
        </authorList>
    </citation>
    <scope>NUCLEOTIDE SEQUENCE [LARGE SCALE GENOMIC DNA]</scope>
    <source>
        <strain evidence="2">DSM 3132</strain>
    </source>
</reference>
<dbReference type="EMBL" id="CP155571">
    <property type="protein sequence ID" value="XFO73151.1"/>
    <property type="molecule type" value="Genomic_DNA"/>
</dbReference>
<evidence type="ECO:0000256" key="1">
    <source>
        <dbReference type="ARBA" id="ARBA00001947"/>
    </source>
</evidence>
<dbReference type="InterPro" id="IPR012166">
    <property type="entry name" value="Uncharacterised_RocB"/>
</dbReference>
<dbReference type="SUPFAM" id="SSF53187">
    <property type="entry name" value="Zn-dependent exopeptidases"/>
    <property type="match status" value="1"/>
</dbReference>
<dbReference type="PIRSF" id="PIRSF010386">
    <property type="entry name" value="RocB"/>
    <property type="match status" value="1"/>
</dbReference>
<dbReference type="Pfam" id="PF01546">
    <property type="entry name" value="Peptidase_M20"/>
    <property type="match status" value="1"/>
</dbReference>
<evidence type="ECO:0000313" key="2">
    <source>
        <dbReference type="EMBL" id="XFO73151.1"/>
    </source>
</evidence>
<dbReference type="PANTHER" id="PTHR42994:SF2">
    <property type="entry name" value="PEPTIDASE"/>
    <property type="match status" value="1"/>
</dbReference>